<comment type="caution">
    <text evidence="3">The sequence shown here is derived from an EMBL/GenBank/DDBJ whole genome shotgun (WGS) entry which is preliminary data.</text>
</comment>
<dbReference type="AlphaFoldDB" id="A0A1H9VH78"/>
<feature type="transmembrane region" description="Helical" evidence="1">
    <location>
        <begin position="583"/>
        <end position="607"/>
    </location>
</feature>
<dbReference type="Proteomes" id="UP000199318">
    <property type="component" value="Unassembled WGS sequence"/>
</dbReference>
<feature type="transmembrane region" description="Helical" evidence="1">
    <location>
        <begin position="519"/>
        <end position="540"/>
    </location>
</feature>
<feature type="transmembrane region" description="Helical" evidence="1">
    <location>
        <begin position="159"/>
        <end position="183"/>
    </location>
</feature>
<feature type="transmembrane region" description="Helical" evidence="1">
    <location>
        <begin position="433"/>
        <end position="454"/>
    </location>
</feature>
<evidence type="ECO:0000313" key="3">
    <source>
        <dbReference type="EMBL" id="SES20577.1"/>
    </source>
</evidence>
<feature type="transmembrane region" description="Helical" evidence="1">
    <location>
        <begin position="102"/>
        <end position="121"/>
    </location>
</feature>
<reference evidence="4" key="1">
    <citation type="submission" date="2016-10" db="EMBL/GenBank/DDBJ databases">
        <authorList>
            <person name="de Groot N.N."/>
        </authorList>
    </citation>
    <scope>NUCLEOTIDE SEQUENCE [LARGE SCALE GENOMIC DNA]</scope>
    <source>
        <strain evidence="4">10nlg</strain>
    </source>
</reference>
<feature type="transmembrane region" description="Helical" evidence="1">
    <location>
        <begin position="460"/>
        <end position="486"/>
    </location>
</feature>
<proteinExistence type="predicted"/>
<dbReference type="STRING" id="1464123.SAMN05444126_12046"/>
<organism evidence="3 4">
    <name type="scientific">Salisediminibacterium halotolerans</name>
    <dbReference type="NCBI Taxonomy" id="517425"/>
    <lineage>
        <taxon>Bacteria</taxon>
        <taxon>Bacillati</taxon>
        <taxon>Bacillota</taxon>
        <taxon>Bacilli</taxon>
        <taxon>Bacillales</taxon>
        <taxon>Bacillaceae</taxon>
        <taxon>Salisediminibacterium</taxon>
    </lineage>
</organism>
<dbReference type="PANTHER" id="PTHR43849:SF2">
    <property type="entry name" value="BLL3936 PROTEIN"/>
    <property type="match status" value="1"/>
</dbReference>
<feature type="domain" description="TRAP C4-dicarboxylate transport system permease DctM subunit" evidence="2">
    <location>
        <begin position="147"/>
        <end position="580"/>
    </location>
</feature>
<evidence type="ECO:0000259" key="2">
    <source>
        <dbReference type="Pfam" id="PF06808"/>
    </source>
</evidence>
<feature type="transmembrane region" description="Helical" evidence="1">
    <location>
        <begin position="71"/>
        <end position="90"/>
    </location>
</feature>
<dbReference type="EMBL" id="FOGV01000020">
    <property type="protein sequence ID" value="SES20577.1"/>
    <property type="molecule type" value="Genomic_DNA"/>
</dbReference>
<gene>
    <name evidence="3" type="ORF">SAMN05444126_12046</name>
</gene>
<keyword evidence="1" id="KW-0472">Membrane</keyword>
<name>A0A1H9VH78_9BACI</name>
<feature type="transmembrane region" description="Helical" evidence="1">
    <location>
        <begin position="203"/>
        <end position="226"/>
    </location>
</feature>
<feature type="transmembrane region" description="Helical" evidence="1">
    <location>
        <begin position="635"/>
        <end position="652"/>
    </location>
</feature>
<keyword evidence="1" id="KW-1133">Transmembrane helix</keyword>
<evidence type="ECO:0000256" key="1">
    <source>
        <dbReference type="SAM" id="Phobius"/>
    </source>
</evidence>
<dbReference type="InterPro" id="IPR010656">
    <property type="entry name" value="DctM"/>
</dbReference>
<dbReference type="InterPro" id="IPR011853">
    <property type="entry name" value="TRAP_DctM-Dct_fused"/>
</dbReference>
<keyword evidence="1" id="KW-0812">Transmembrane</keyword>
<feature type="transmembrane region" description="Helical" evidence="1">
    <location>
        <begin position="552"/>
        <end position="571"/>
    </location>
</feature>
<feature type="transmembrane region" description="Helical" evidence="1">
    <location>
        <begin position="133"/>
        <end position="152"/>
    </location>
</feature>
<feature type="transmembrane region" description="Helical" evidence="1">
    <location>
        <begin position="42"/>
        <end position="59"/>
    </location>
</feature>
<dbReference type="Pfam" id="PF06808">
    <property type="entry name" value="DctM"/>
    <property type="match status" value="1"/>
</dbReference>
<evidence type="ECO:0000313" key="4">
    <source>
        <dbReference type="Proteomes" id="UP000199318"/>
    </source>
</evidence>
<protein>
    <submittedName>
        <fullName evidence="3">TRAP transporter, 4TM/12TM fusion protein</fullName>
    </submittedName>
</protein>
<dbReference type="NCBIfam" id="TIGR02123">
    <property type="entry name" value="TRAP_fused"/>
    <property type="match status" value="1"/>
</dbReference>
<feature type="transmembrane region" description="Helical" evidence="1">
    <location>
        <begin position="330"/>
        <end position="351"/>
    </location>
</feature>
<keyword evidence="4" id="KW-1185">Reference proteome</keyword>
<feature type="transmembrane region" description="Helical" evidence="1">
    <location>
        <begin position="396"/>
        <end position="412"/>
    </location>
</feature>
<accession>A0A1H9VH78</accession>
<sequence>MTDKHDKEFETTEDDILTDEEKREMLSKYDKESSFRQDTGKWYWVIAFIAISLTTFHLFRALPAFGGPLVSILQGAVHLGTALGLIFLLYPIRRGGIKKKGVPWYDVILAFLAMGSSYYIIFRYDWITGGARIMGFTTFDIIVATIAIVLLLEATRRAVGVPIVVVGILGILYGLYGTNIPYFGHGGFDWEGLSRRLFYSTDAIFGTPIQISSTYIYLFLFFGVMLTKTGVGQYFNDLAFGATGRFTGGTAKAAVAASAMQGTLTGSSVANTVSSGSFTIPMMKRAKFRPEFSAAAEASASTGGQIMPPIMGAAAFIMADYVSTHTYGDIIIIGIIPALLYFTGVFMGTHFEAKRFGITGLPKSELPSSKGLLKRADLLLPLIIIVSMLVSGFTPTYAALAGIGTAFLVSMSRRDTRMGFRDLLDAFEQGARVALPVIAACATAGIIVGIVVFTGLGGRIAGGLLGMAGDNLFLLMFFTMIACILLGMGLPTTANYVVTASMAAPALIAYGVPEISAHFFVFYFGIVADITPPVCLAAYAGAGIAKANPMRAGVTAFKLAIAAFIIPYIFVYNPALLFVDAQLGTVVYLVITAVLGMAAVSGVMMNYFVYSFRWYERLLLFVAGIMLIYPENLTIEGSGFVLFIIIGAVQWFRKRRESKETAKS</sequence>
<dbReference type="PANTHER" id="PTHR43849">
    <property type="entry name" value="BLL3936 PROTEIN"/>
    <property type="match status" value="1"/>
</dbReference>